<evidence type="ECO:0000256" key="2">
    <source>
        <dbReference type="ARBA" id="ARBA00022603"/>
    </source>
</evidence>
<gene>
    <name evidence="7" type="ORF">PROH_11205</name>
</gene>
<evidence type="ECO:0000256" key="3">
    <source>
        <dbReference type="ARBA" id="ARBA00022679"/>
    </source>
</evidence>
<organism evidence="7 8">
    <name type="scientific">Prochlorothrix hollandica PCC 9006 = CALU 1027</name>
    <dbReference type="NCBI Taxonomy" id="317619"/>
    <lineage>
        <taxon>Bacteria</taxon>
        <taxon>Bacillati</taxon>
        <taxon>Cyanobacteriota</taxon>
        <taxon>Cyanophyceae</taxon>
        <taxon>Prochlorotrichales</taxon>
        <taxon>Prochlorotrichaceae</taxon>
        <taxon>Prochlorothrix</taxon>
    </lineage>
</organism>
<evidence type="ECO:0000313" key="8">
    <source>
        <dbReference type="Proteomes" id="UP000034681"/>
    </source>
</evidence>
<dbReference type="REBASE" id="167989">
    <property type="entry name" value="M.Pho1027ORF11205P"/>
</dbReference>
<dbReference type="SUPFAM" id="SSF53335">
    <property type="entry name" value="S-adenosyl-L-methionine-dependent methyltransferases"/>
    <property type="match status" value="1"/>
</dbReference>
<dbReference type="STRING" id="317619.GCA_000332315_01017"/>
<keyword evidence="4" id="KW-0949">S-adenosyl-L-methionine</keyword>
<evidence type="ECO:0000256" key="4">
    <source>
        <dbReference type="ARBA" id="ARBA00022691"/>
    </source>
</evidence>
<dbReference type="InterPro" id="IPR002941">
    <property type="entry name" value="DNA_methylase_N4/N6"/>
</dbReference>
<dbReference type="Gene3D" id="3.40.50.150">
    <property type="entry name" value="Vaccinia Virus protein VP39"/>
    <property type="match status" value="1"/>
</dbReference>
<dbReference type="PRINTS" id="PR00506">
    <property type="entry name" value="D21N6MTFRASE"/>
</dbReference>
<dbReference type="Proteomes" id="UP000034681">
    <property type="component" value="Unassembled WGS sequence"/>
</dbReference>
<accession>A0A0M2PZX6</accession>
<dbReference type="GO" id="GO:0003677">
    <property type="term" value="F:DNA binding"/>
    <property type="evidence" value="ECO:0007669"/>
    <property type="project" value="InterPro"/>
</dbReference>
<protein>
    <submittedName>
        <fullName evidence="7">DNA methyltransferase</fullName>
    </submittedName>
</protein>
<name>A0A0M2PZX6_PROHO</name>
<dbReference type="PANTHER" id="PTHR13370">
    <property type="entry name" value="RNA METHYLASE-RELATED"/>
    <property type="match status" value="1"/>
</dbReference>
<evidence type="ECO:0000256" key="5">
    <source>
        <dbReference type="SAM" id="MobiDB-lite"/>
    </source>
</evidence>
<dbReference type="PANTHER" id="PTHR13370:SF24">
    <property type="entry name" value="TYPE III RESTRICTION-MODIFICATION ENZYME STYLTI MOD SUBUNIT"/>
    <property type="match status" value="1"/>
</dbReference>
<dbReference type="GO" id="GO:0008170">
    <property type="term" value="F:N-methyltransferase activity"/>
    <property type="evidence" value="ECO:0007669"/>
    <property type="project" value="InterPro"/>
</dbReference>
<dbReference type="AlphaFoldDB" id="A0A0M2PZX6"/>
<dbReference type="InterPro" id="IPR002295">
    <property type="entry name" value="N4/N6-MTase_EcoPI_Mod-like"/>
</dbReference>
<dbReference type="InterPro" id="IPR002052">
    <property type="entry name" value="DNA_methylase_N6_adenine_CS"/>
</dbReference>
<keyword evidence="3" id="KW-0808">Transferase</keyword>
<comment type="similarity">
    <text evidence="1">Belongs to the N(4)/N(6)-methyltransferase family.</text>
</comment>
<keyword evidence="2 7" id="KW-0489">Methyltransferase</keyword>
<feature type="region of interest" description="Disordered" evidence="5">
    <location>
        <begin position="554"/>
        <end position="583"/>
    </location>
</feature>
<evidence type="ECO:0000259" key="6">
    <source>
        <dbReference type="Pfam" id="PF01555"/>
    </source>
</evidence>
<evidence type="ECO:0000256" key="1">
    <source>
        <dbReference type="ARBA" id="ARBA00006594"/>
    </source>
</evidence>
<dbReference type="InterPro" id="IPR029063">
    <property type="entry name" value="SAM-dependent_MTases_sf"/>
</dbReference>
<evidence type="ECO:0000313" key="7">
    <source>
        <dbReference type="EMBL" id="KKJ00249.1"/>
    </source>
</evidence>
<dbReference type="GO" id="GO:0005737">
    <property type="term" value="C:cytoplasm"/>
    <property type="evidence" value="ECO:0007669"/>
    <property type="project" value="TreeGrafter"/>
</dbReference>
<comment type="caution">
    <text evidence="7">The sequence shown here is derived from an EMBL/GenBank/DDBJ whole genome shotgun (WGS) entry which is preliminary data.</text>
</comment>
<dbReference type="Pfam" id="PF01555">
    <property type="entry name" value="N6_N4_Mtase"/>
    <property type="match status" value="1"/>
</dbReference>
<dbReference type="RefSeq" id="WP_017711620.1">
    <property type="nucleotide sequence ID" value="NZ_KB235933.1"/>
</dbReference>
<dbReference type="EMBL" id="AJTX02000004">
    <property type="protein sequence ID" value="KKJ00249.1"/>
    <property type="molecule type" value="Genomic_DNA"/>
</dbReference>
<proteinExistence type="inferred from homology"/>
<reference evidence="7" key="1">
    <citation type="submission" date="2012-04" db="EMBL/GenBank/DDBJ databases">
        <authorList>
            <person name="Borisov I.G."/>
            <person name="Ivanikova N.V."/>
            <person name="Pinevich A.V."/>
        </authorList>
    </citation>
    <scope>NUCLEOTIDE SEQUENCE</scope>
    <source>
        <strain evidence="7">CALU 1027</strain>
    </source>
</reference>
<dbReference type="eggNOG" id="COG2189">
    <property type="taxonomic scope" value="Bacteria"/>
</dbReference>
<feature type="domain" description="DNA methylase N-4/N-6" evidence="6">
    <location>
        <begin position="102"/>
        <end position="384"/>
    </location>
</feature>
<dbReference type="GO" id="GO:0032259">
    <property type="term" value="P:methylation"/>
    <property type="evidence" value="ECO:0007669"/>
    <property type="project" value="UniProtKB-KW"/>
</dbReference>
<keyword evidence="8" id="KW-1185">Reference proteome</keyword>
<dbReference type="PROSITE" id="PS00092">
    <property type="entry name" value="N6_MTASE"/>
    <property type="match status" value="1"/>
</dbReference>
<sequence>MTQQPTYGPHNPHPLSQMRTELVWEGKYDEYGQRREVDIAGCAMPMQRIEGIDEPRREAAAKQQLTLFEQQNPRVDDFRNRLIWGDNKLVMASLLQEFKGKVDLIYIDPPFDVGADFTMSVAIGDGKEEIDKDQSTLEMVAYRDIWGRGTDSYLHMLHERLNLARELLTEKGSIWVHVGPQVTHTVKSLLDDIYGSNNFRGTVAWKRSAGAGSSKAISKKLAANYDSIHLYSKCSECIWNQPKVPYKPEYLERFKHQDDRGYYRIDNLNTYSQQTFERLKEEGRLVEPKSSGANYGYKRYIHELPGAIIDDLWIDLPYVNPMADERVDYVTQKPEALLERIIQASSNEGDLVLDAFCGSGTTGAVAERLGRKWLMADLGRFAIHTSRKRLIELQRKLHKDGKPYRAFDVYNLGRYERQWWQQERLQGADTEHRRIVLEFFRAEVLTNTPSPLLHGRKAGAFCHVDGIDSMFTRDEARAVALATSAAGGRECYCLAWEFEMDLHLLVNALTTELGVKLKLIQIPREIMEKNRKAPPPFLEVAVLAAEAVYRKDPHPLTPSPKLGEGGQETPAPLSRPGRGAGGEGKTVDIKLTQFLPSLAEVPTKELEAIRERAIRSGFDFIDFWAIDFNWQPDKPFTHDWQDYRTRKDRSLKTISDAAYTYPAPGKYIACVKVVDTFGCDTSITVEVEV</sequence>